<dbReference type="eggNOG" id="ENOG502T3MG">
    <property type="taxonomic scope" value="Eukaryota"/>
</dbReference>
<dbReference type="Proteomes" id="UP000019132">
    <property type="component" value="Unassembled WGS sequence"/>
</dbReference>
<reference evidence="1" key="3">
    <citation type="submission" date="2015-02" db="UniProtKB">
        <authorList>
            <consortium name="EnsemblProtists"/>
        </authorList>
    </citation>
    <scope>IDENTIFICATION</scope>
    <source>
        <strain evidence="1">DAOM BR144</strain>
    </source>
</reference>
<proteinExistence type="predicted"/>
<evidence type="ECO:0000313" key="2">
    <source>
        <dbReference type="Proteomes" id="UP000019132"/>
    </source>
</evidence>
<evidence type="ECO:0000313" key="1">
    <source>
        <dbReference type="EnsemblProtists" id="PYU1_T014871"/>
    </source>
</evidence>
<dbReference type="HOGENOM" id="CLU_827650_0_0_1"/>
<keyword evidence="2" id="KW-1185">Reference proteome</keyword>
<organism evidence="1 2">
    <name type="scientific">Globisporangium ultimum (strain ATCC 200006 / CBS 805.95 / DAOM BR144)</name>
    <name type="common">Pythium ultimum</name>
    <dbReference type="NCBI Taxonomy" id="431595"/>
    <lineage>
        <taxon>Eukaryota</taxon>
        <taxon>Sar</taxon>
        <taxon>Stramenopiles</taxon>
        <taxon>Oomycota</taxon>
        <taxon>Peronosporomycetes</taxon>
        <taxon>Pythiales</taxon>
        <taxon>Pythiaceae</taxon>
        <taxon>Globisporangium</taxon>
    </lineage>
</organism>
<dbReference type="VEuPathDB" id="FungiDB:PYU1_G014840"/>
<reference evidence="2" key="2">
    <citation type="submission" date="2010-04" db="EMBL/GenBank/DDBJ databases">
        <authorList>
            <person name="Buell R."/>
            <person name="Hamilton J."/>
            <person name="Hostetler J."/>
        </authorList>
    </citation>
    <scope>NUCLEOTIDE SEQUENCE [LARGE SCALE GENOMIC DNA]</scope>
    <source>
        <strain evidence="2">DAOM:BR144</strain>
    </source>
</reference>
<dbReference type="InParanoid" id="K3XCC2"/>
<sequence>MDVQDALEALHGVEVVHITKPDVYTWIVTFFSPGENLPLLRGDAQNLIPGIQKSDTADEVVLRNGTQIHVARLSTGKGQGSVFNVIVGATRVNPVYHVVTSADTSITGTFTLGFQNSQNANPLQFLATTRAISSNAVAMAEDEGVFQSFGGRLGDSMQIALTLSLGELRRQVWQWNDVRVRVTRGLPDARGGYTWAITFVNAPPDFPKLVVVDSQKLSGTNAVVQLTQTVASNQATGTFQLRYRSLVTDPIAADSSSDRIETALNAILSQGRYSSTSSYLGQVVVRKARVDGPTRSGFSYAVLFTAEVSSPMKLSSGSNELSLVADASQLLGIVWR</sequence>
<name>K3XCC2_GLOUD</name>
<dbReference type="EMBL" id="ADOS01001563">
    <property type="status" value="NOT_ANNOTATED_CDS"/>
    <property type="molecule type" value="Genomic_DNA"/>
</dbReference>
<dbReference type="AlphaFoldDB" id="K3XCC2"/>
<dbReference type="EnsemblProtists" id="PYU1_T014871">
    <property type="protein sequence ID" value="PYU1_T014871"/>
    <property type="gene ID" value="PYU1_G014840"/>
</dbReference>
<reference evidence="2" key="1">
    <citation type="journal article" date="2010" name="Genome Biol.">
        <title>Genome sequence of the necrotrophic plant pathogen Pythium ultimum reveals original pathogenicity mechanisms and effector repertoire.</title>
        <authorList>
            <person name="Levesque C.A."/>
            <person name="Brouwer H."/>
            <person name="Cano L."/>
            <person name="Hamilton J.P."/>
            <person name="Holt C."/>
            <person name="Huitema E."/>
            <person name="Raffaele S."/>
            <person name="Robideau G.P."/>
            <person name="Thines M."/>
            <person name="Win J."/>
            <person name="Zerillo M.M."/>
            <person name="Beakes G.W."/>
            <person name="Boore J.L."/>
            <person name="Busam D."/>
            <person name="Dumas B."/>
            <person name="Ferriera S."/>
            <person name="Fuerstenberg S.I."/>
            <person name="Gachon C.M."/>
            <person name="Gaulin E."/>
            <person name="Govers F."/>
            <person name="Grenville-Briggs L."/>
            <person name="Horner N."/>
            <person name="Hostetler J."/>
            <person name="Jiang R.H."/>
            <person name="Johnson J."/>
            <person name="Krajaejun T."/>
            <person name="Lin H."/>
            <person name="Meijer H.J."/>
            <person name="Moore B."/>
            <person name="Morris P."/>
            <person name="Phuntmart V."/>
            <person name="Puiu D."/>
            <person name="Shetty J."/>
            <person name="Stajich J.E."/>
            <person name="Tripathy S."/>
            <person name="Wawra S."/>
            <person name="van West P."/>
            <person name="Whitty B.R."/>
            <person name="Coutinho P.M."/>
            <person name="Henrissat B."/>
            <person name="Martin F."/>
            <person name="Thomas P.D."/>
            <person name="Tyler B.M."/>
            <person name="De Vries R.P."/>
            <person name="Kamoun S."/>
            <person name="Yandell M."/>
            <person name="Tisserat N."/>
            <person name="Buell C.R."/>
        </authorList>
    </citation>
    <scope>NUCLEOTIDE SEQUENCE</scope>
    <source>
        <strain evidence="2">DAOM:BR144</strain>
    </source>
</reference>
<protein>
    <submittedName>
        <fullName evidence="1">Uncharacterized protein</fullName>
    </submittedName>
</protein>
<accession>K3XCC2</accession>